<keyword evidence="2" id="KW-1185">Reference proteome</keyword>
<dbReference type="SUPFAM" id="SSF82199">
    <property type="entry name" value="SET domain"/>
    <property type="match status" value="1"/>
</dbReference>
<accession>A0A9Q1HFY1</accession>
<dbReference type="EMBL" id="JAIZAY010000004">
    <property type="protein sequence ID" value="KAJ8043558.1"/>
    <property type="molecule type" value="Genomic_DNA"/>
</dbReference>
<dbReference type="InterPro" id="IPR046341">
    <property type="entry name" value="SET_dom_sf"/>
</dbReference>
<evidence type="ECO:0000313" key="1">
    <source>
        <dbReference type="EMBL" id="KAJ8043558.1"/>
    </source>
</evidence>
<reference evidence="1" key="1">
    <citation type="submission" date="2021-10" db="EMBL/GenBank/DDBJ databases">
        <title>Tropical sea cucumber genome reveals ecological adaptation and Cuvierian tubules defense mechanism.</title>
        <authorList>
            <person name="Chen T."/>
        </authorList>
    </citation>
    <scope>NUCLEOTIDE SEQUENCE</scope>
    <source>
        <strain evidence="1">Nanhai2018</strain>
        <tissue evidence="1">Muscle</tissue>
    </source>
</reference>
<gene>
    <name evidence="1" type="ORF">HOLleu_10701</name>
</gene>
<dbReference type="Gene3D" id="2.170.270.10">
    <property type="entry name" value="SET domain"/>
    <property type="match status" value="1"/>
</dbReference>
<evidence type="ECO:0008006" key="3">
    <source>
        <dbReference type="Google" id="ProtNLM"/>
    </source>
</evidence>
<proteinExistence type="predicted"/>
<dbReference type="Proteomes" id="UP001152320">
    <property type="component" value="Chromosome 4"/>
</dbReference>
<evidence type="ECO:0000313" key="2">
    <source>
        <dbReference type="Proteomes" id="UP001152320"/>
    </source>
</evidence>
<dbReference type="AlphaFoldDB" id="A0A9Q1HFY1"/>
<organism evidence="1 2">
    <name type="scientific">Holothuria leucospilota</name>
    <name type="common">Black long sea cucumber</name>
    <name type="synonym">Mertensiothuria leucospilota</name>
    <dbReference type="NCBI Taxonomy" id="206669"/>
    <lineage>
        <taxon>Eukaryota</taxon>
        <taxon>Metazoa</taxon>
        <taxon>Echinodermata</taxon>
        <taxon>Eleutherozoa</taxon>
        <taxon>Echinozoa</taxon>
        <taxon>Holothuroidea</taxon>
        <taxon>Aspidochirotacea</taxon>
        <taxon>Aspidochirotida</taxon>
        <taxon>Holothuriidae</taxon>
        <taxon>Holothuria</taxon>
    </lineage>
</organism>
<comment type="caution">
    <text evidence="1">The sequence shown here is derived from an EMBL/GenBank/DDBJ whole genome shotgun (WGS) entry which is preliminary data.</text>
</comment>
<dbReference type="OrthoDB" id="16287at2759"/>
<name>A0A9Q1HFY1_HOLLE</name>
<sequence length="97" mass="10778">MSIVLHKNTPHLCLFALKDIYPESELRFDYGVKNLPWRKKSSSKRKQGAVQSFCAKKAKGSTSDGNFADSAANVHPSLQSMSFCGLNNKVGVVFDLW</sequence>
<protein>
    <recommendedName>
        <fullName evidence="3">SET domain-containing protein</fullName>
    </recommendedName>
</protein>